<keyword evidence="1" id="KW-0812">Transmembrane</keyword>
<dbReference type="EMBL" id="CM001466">
    <property type="protein sequence ID" value="EHY90772.1"/>
    <property type="molecule type" value="Genomic_DNA"/>
</dbReference>
<dbReference type="RefSeq" id="WP_005444285.1">
    <property type="nucleotide sequence ID" value="NZ_CM001466.1"/>
</dbReference>
<evidence type="ECO:0000256" key="1">
    <source>
        <dbReference type="SAM" id="Phobius"/>
    </source>
</evidence>
<feature type="transmembrane region" description="Helical" evidence="1">
    <location>
        <begin position="40"/>
        <end position="65"/>
    </location>
</feature>
<name>H8GC03_9PSEU</name>
<evidence type="ECO:0000313" key="3">
    <source>
        <dbReference type="Proteomes" id="UP000004705"/>
    </source>
</evidence>
<organism evidence="2 3">
    <name type="scientific">Saccharomonospora azurea NA-128</name>
    <dbReference type="NCBI Taxonomy" id="882081"/>
    <lineage>
        <taxon>Bacteria</taxon>
        <taxon>Bacillati</taxon>
        <taxon>Actinomycetota</taxon>
        <taxon>Actinomycetes</taxon>
        <taxon>Pseudonocardiales</taxon>
        <taxon>Pseudonocardiaceae</taxon>
        <taxon>Saccharomonospora</taxon>
    </lineage>
</organism>
<accession>H8GC03</accession>
<dbReference type="AlphaFoldDB" id="H8GC03"/>
<keyword evidence="1" id="KW-0472">Membrane</keyword>
<dbReference type="HOGENOM" id="CLU_158660_0_0_11"/>
<evidence type="ECO:0000313" key="2">
    <source>
        <dbReference type="EMBL" id="EHY90772.1"/>
    </source>
</evidence>
<reference evidence="2 3" key="1">
    <citation type="journal article" date="2012" name="Stand. Genomic Sci.">
        <title>Genome sequence of the soil bacterium Saccharomonospora azurea type strain (NA-128(T)).</title>
        <authorList>
            <person name="Klenk H.P."/>
            <person name="Held B."/>
            <person name="Lucas S."/>
            <person name="Lapidus A."/>
            <person name="Copeland A."/>
            <person name="Hammon N."/>
            <person name="Pitluck S."/>
            <person name="Goodwin L.A."/>
            <person name="Han C."/>
            <person name="Tapia R."/>
            <person name="Brambilla E.M."/>
            <person name="Potter G."/>
            <person name="Land M."/>
            <person name="Ivanova N."/>
            <person name="Rohde M."/>
            <person name="Goker M."/>
            <person name="Detter J.C."/>
            <person name="Kyrpides N.C."/>
            <person name="Woyke T."/>
        </authorList>
    </citation>
    <scope>NUCLEOTIDE SEQUENCE [LARGE SCALE GENOMIC DNA]</scope>
    <source>
        <strain evidence="2 3">NA-128</strain>
    </source>
</reference>
<protein>
    <submittedName>
        <fullName evidence="2">Uncharacterized protein</fullName>
    </submittedName>
</protein>
<keyword evidence="3" id="KW-1185">Reference proteome</keyword>
<sequence>MTSQPQPSSAPNAVSAGPASDAKAFAAAALLTFTCGMVVLVGYVMIGFFGIILSLIGVVFGLVWWKERHGAMLPRDLAAKSVVSLAVVALVLFGLVLLMV</sequence>
<gene>
    <name evidence="2" type="ORF">SacazDRAFT_03915</name>
</gene>
<feature type="transmembrane region" description="Helical" evidence="1">
    <location>
        <begin position="77"/>
        <end position="99"/>
    </location>
</feature>
<dbReference type="Proteomes" id="UP000004705">
    <property type="component" value="Chromosome"/>
</dbReference>
<proteinExistence type="predicted"/>
<keyword evidence="1" id="KW-1133">Transmembrane helix</keyword>